<gene>
    <name evidence="6" type="ORF">B0487_1766</name>
</gene>
<evidence type="ECO:0000256" key="3">
    <source>
        <dbReference type="ARBA" id="ARBA00022801"/>
    </source>
</evidence>
<evidence type="ECO:0000259" key="5">
    <source>
        <dbReference type="SMART" id="SM00927"/>
    </source>
</evidence>
<dbReference type="Gene3D" id="3.40.600.10">
    <property type="entry name" value="DNA mismatch repair MutH/Restriction endonuclease, type II"/>
    <property type="match status" value="2"/>
</dbReference>
<feature type="region of interest" description="Disordered" evidence="4">
    <location>
        <begin position="581"/>
        <end position="601"/>
    </location>
</feature>
<dbReference type="RefSeq" id="WP_085393391.1">
    <property type="nucleotide sequence ID" value="NZ_JAQCZA010000008.1"/>
</dbReference>
<proteinExistence type="predicted"/>
<dbReference type="GO" id="GO:0004519">
    <property type="term" value="F:endonuclease activity"/>
    <property type="evidence" value="ECO:0007669"/>
    <property type="project" value="UniProtKB-KW"/>
</dbReference>
<evidence type="ECO:0000256" key="2">
    <source>
        <dbReference type="ARBA" id="ARBA00022759"/>
    </source>
</evidence>
<evidence type="ECO:0000313" key="7">
    <source>
        <dbReference type="Proteomes" id="UP000193377"/>
    </source>
</evidence>
<sequence length="643" mass="74146">MSKTAKSVKAICRKYDKFLCVESPDSNALLFPSIAVSSFRKPDIEQALEKLLEITNNDELAISRQLAKGQSTNPRYYLCYCDYEIDFLANGQRAIWLTQQEMAYHKWIPEDQKMADLVMSPLFEKSPYTTKTAVQLRANDAVGRTLEEIDFNNTEKQGNKSYPGNVIEHVWFDHPADNISAPDFPEAEVELKVSPIDIKKSKDGPSCIAGERLVLNTINYAKESTADFRTSSFWKKNRFIELMQYLRRIASEKGQSEDKRKYKIKYAHLLAMDDFAEPNFPQNSLLSLSEATMLRIEQDWNTIHQFIVENRADELTEGMTDTLAACTKGANNKQKSKQSNGARAKSRAYCFKQSFMTSLLQNYASDVHETTSLIKDIKQLQNRSCDSIILDYFNPFKGKSFTEIAEQFHFTIPKNISPKQTNFMLVDHMLGSNTSISKDPNDDYVSFDAEELKGIRVKTLPLFHGKPSEQFKVQSIPDFNDLINQKWDTDNCALHQLLETTKFLVFVFDNQNPNEKDKNPENIYFKGAAFWYMPASDIDIAEQVWKEDVEKLRNGVTLHYKGNRVYNNFVKASAHRVIHMRPDAHKSQYSKPAPNAQNSRKLPAKAHWINRPANHERYSEEYMTKQAWWINGAYLYSQIKDRL</sequence>
<reference evidence="6 7" key="1">
    <citation type="journal article" date="2016" name="Sci. Rep.">
        <title>Evaluation of genetic diversity among strains of the human gut commensal Bifidobacterium adolescentis.</title>
        <authorList>
            <person name="Duranti S."/>
            <person name="Milani C."/>
            <person name="Lugli G.A."/>
            <person name="Mancabelli L."/>
            <person name="Turroni F."/>
            <person name="Ferrario C."/>
            <person name="Mangifesta M."/>
            <person name="Viappiani A."/>
            <person name="Sanchez B."/>
            <person name="Margolles A."/>
            <person name="van Sinderen D."/>
            <person name="Ventura M."/>
        </authorList>
    </citation>
    <scope>NUCLEOTIDE SEQUENCE [LARGE SCALE GENOMIC DNA]</scope>
    <source>
        <strain evidence="6 7">487B</strain>
    </source>
</reference>
<dbReference type="SMART" id="SM00927">
    <property type="entry name" value="MutH"/>
    <property type="match status" value="1"/>
</dbReference>
<evidence type="ECO:0000256" key="1">
    <source>
        <dbReference type="ARBA" id="ARBA00022722"/>
    </source>
</evidence>
<keyword evidence="1" id="KW-0540">Nuclease</keyword>
<dbReference type="EMBL" id="LNKD01000002">
    <property type="protein sequence ID" value="OSG86254.1"/>
    <property type="molecule type" value="Genomic_DNA"/>
</dbReference>
<feature type="domain" description="DNA mismatch repair MutH/Type II restriction enzyme Sau3AI" evidence="5">
    <location>
        <begin position="174"/>
        <end position="273"/>
    </location>
</feature>
<dbReference type="Pfam" id="PF02976">
    <property type="entry name" value="MutH"/>
    <property type="match status" value="1"/>
</dbReference>
<name>A0A1X2YVU0_BIFAD</name>
<accession>A0A1X2YVU0</accession>
<dbReference type="CDD" id="cd22355">
    <property type="entry name" value="Sau3AI_C"/>
    <property type="match status" value="1"/>
</dbReference>
<keyword evidence="2 6" id="KW-0255">Endonuclease</keyword>
<evidence type="ECO:0000256" key="4">
    <source>
        <dbReference type="SAM" id="MobiDB-lite"/>
    </source>
</evidence>
<dbReference type="Proteomes" id="UP000193377">
    <property type="component" value="Unassembled WGS sequence"/>
</dbReference>
<protein>
    <submittedName>
        <fullName evidence="6">Type II restriction endonuclease Sau3AI</fullName>
    </submittedName>
</protein>
<dbReference type="GO" id="GO:0003677">
    <property type="term" value="F:DNA binding"/>
    <property type="evidence" value="ECO:0007669"/>
    <property type="project" value="InterPro"/>
</dbReference>
<dbReference type="GO" id="GO:0016787">
    <property type="term" value="F:hydrolase activity"/>
    <property type="evidence" value="ECO:0007669"/>
    <property type="project" value="UniProtKB-KW"/>
</dbReference>
<keyword evidence="3" id="KW-0378">Hydrolase</keyword>
<organism evidence="6 7">
    <name type="scientific">Bifidobacterium adolescentis</name>
    <dbReference type="NCBI Taxonomy" id="1680"/>
    <lineage>
        <taxon>Bacteria</taxon>
        <taxon>Bacillati</taxon>
        <taxon>Actinomycetota</taxon>
        <taxon>Actinomycetes</taxon>
        <taxon>Bifidobacteriales</taxon>
        <taxon>Bifidobacteriaceae</taxon>
        <taxon>Bifidobacterium</taxon>
    </lineage>
</organism>
<evidence type="ECO:0000313" key="6">
    <source>
        <dbReference type="EMBL" id="OSG86254.1"/>
    </source>
</evidence>
<dbReference type="InterPro" id="IPR011337">
    <property type="entry name" value="DNA_rep_MutH/RE_typeII_Sau3AI"/>
</dbReference>
<feature type="compositionally biased region" description="Polar residues" evidence="4">
    <location>
        <begin position="587"/>
        <end position="600"/>
    </location>
</feature>
<dbReference type="SUPFAM" id="SSF52980">
    <property type="entry name" value="Restriction endonuclease-like"/>
    <property type="match status" value="2"/>
</dbReference>
<dbReference type="AlphaFoldDB" id="A0A1X2YVU0"/>
<dbReference type="InterPro" id="IPR011335">
    <property type="entry name" value="Restrct_endonuc-II-like"/>
</dbReference>
<dbReference type="InterPro" id="IPR037057">
    <property type="entry name" value="DNA_rep_MutH/T2_RE_sf"/>
</dbReference>
<comment type="caution">
    <text evidence="6">The sequence shown here is derived from an EMBL/GenBank/DDBJ whole genome shotgun (WGS) entry which is preliminary data.</text>
</comment>
<dbReference type="CDD" id="cd22356">
    <property type="entry name" value="Sau3AI_N-like"/>
    <property type="match status" value="1"/>
</dbReference>
<dbReference type="NCBIfam" id="NF040973">
    <property type="entry name" value="restrict_Sau3AI"/>
    <property type="match status" value="1"/>
</dbReference>